<dbReference type="InterPro" id="IPR037066">
    <property type="entry name" value="Plug_dom_sf"/>
</dbReference>
<dbReference type="GO" id="GO:0044718">
    <property type="term" value="P:siderophore transmembrane transport"/>
    <property type="evidence" value="ECO:0007669"/>
    <property type="project" value="TreeGrafter"/>
</dbReference>
<dbReference type="PROSITE" id="PS52016">
    <property type="entry name" value="TONB_DEPENDENT_REC_3"/>
    <property type="match status" value="1"/>
</dbReference>
<dbReference type="Gene3D" id="2.170.130.10">
    <property type="entry name" value="TonB-dependent receptor, plug domain"/>
    <property type="match status" value="1"/>
</dbReference>
<sequence>MKCMVHSGRWLAPVPGTTLVLTTTLVLGTSLAPMALAQTSSSPDAANTPSTVDTPPTADNDTLVVTETRLPEDLLRAPMIIDVIQRDDPALSTATRWEDVITQQPGVHVSGSGRRNGQTISMRGFDNQGVLIRLDGVRQDITTGHLGNFFADPALLKEVQIARGALSSLYGGNAMGGVINLTTVNAADLLAPGEDGGVRVSLSGATGAHEIGSHLSFFGRSGEGVGSLDGLVSLGYSDSGDIRRAGGEDAEEDAQLTSMLAKGGWQVTEDQRLTASWQHYREDSLQPANPQQIEVTSSNDQVDRDVTSDNAQIAHHWTPNEVTSLDTRLSLSRQDIDDTDSRTLTRYGLQSDGVTRFEHGWLDQTLVFGVELEHAEQDASGGASGFPDADIDTSAIYVDDTLTVGNYLSNGGIGEFDLGLGLRYDNYQASNQDGDNSDHDELSPRVRLAWRPTSELMLYSGYAEAFRAPTLNELYTTDRHFAGFCAGPRFCVPDNFWVPNPELSPETSHTWESGFNWQSGELSLRGSYFDTRADDFIDTEVDIQAGTTQAVNVSRAHLWGYDLRLGYQPGALPELDTFAALSEVSGKDRDSGEGLGSQTPLEATLGADWHFTGSHLTLGWRGRFAQSFDDTDDGSQLPGYGLNDLQLAWQPSAQLTTSLRLANAGDKEWFRPDGSLGDGRSLLANISYQW</sequence>
<keyword evidence="14" id="KW-0675">Receptor</keyword>
<evidence type="ECO:0000256" key="8">
    <source>
        <dbReference type="ARBA" id="ARBA00023237"/>
    </source>
</evidence>
<protein>
    <submittedName>
        <fullName evidence="14">Hemoglobin/transferrin/lactoferrin receptor protein</fullName>
    </submittedName>
</protein>
<dbReference type="STRING" id="44933.SAMN05660971_02102"/>
<dbReference type="Pfam" id="PF00593">
    <property type="entry name" value="TonB_dep_Rec_b-barrel"/>
    <property type="match status" value="1"/>
</dbReference>
<dbReference type="CDD" id="cd01347">
    <property type="entry name" value="ligand_gated_channel"/>
    <property type="match status" value="1"/>
</dbReference>
<evidence type="ECO:0000259" key="13">
    <source>
        <dbReference type="Pfam" id="PF07715"/>
    </source>
</evidence>
<evidence type="ECO:0000256" key="5">
    <source>
        <dbReference type="ARBA" id="ARBA00022692"/>
    </source>
</evidence>
<keyword evidence="3 9" id="KW-0813">Transport</keyword>
<dbReference type="EMBL" id="FRCA01000005">
    <property type="protein sequence ID" value="SHM08580.1"/>
    <property type="molecule type" value="Genomic_DNA"/>
</dbReference>
<comment type="subcellular location">
    <subcellularLocation>
        <location evidence="1 9">Cell outer membrane</location>
        <topology evidence="1 9">Multi-pass membrane protein</topology>
    </subcellularLocation>
</comment>
<comment type="similarity">
    <text evidence="2 9 10">Belongs to the TonB-dependent receptor family.</text>
</comment>
<dbReference type="GO" id="GO:0015232">
    <property type="term" value="F:heme transmembrane transporter activity"/>
    <property type="evidence" value="ECO:0007669"/>
    <property type="project" value="InterPro"/>
</dbReference>
<evidence type="ECO:0000256" key="4">
    <source>
        <dbReference type="ARBA" id="ARBA00022452"/>
    </source>
</evidence>
<evidence type="ECO:0000256" key="3">
    <source>
        <dbReference type="ARBA" id="ARBA00022448"/>
    </source>
</evidence>
<dbReference type="GO" id="GO:0015344">
    <property type="term" value="F:siderophore uptake transmembrane transporter activity"/>
    <property type="evidence" value="ECO:0007669"/>
    <property type="project" value="TreeGrafter"/>
</dbReference>
<evidence type="ECO:0000256" key="1">
    <source>
        <dbReference type="ARBA" id="ARBA00004571"/>
    </source>
</evidence>
<dbReference type="InterPro" id="IPR011276">
    <property type="entry name" value="TonB_haem/Hb_rcpt"/>
</dbReference>
<keyword evidence="4 9" id="KW-1134">Transmembrane beta strand</keyword>
<keyword evidence="6 10" id="KW-0798">TonB box</keyword>
<dbReference type="Pfam" id="PF07715">
    <property type="entry name" value="Plug"/>
    <property type="match status" value="1"/>
</dbReference>
<dbReference type="Proteomes" id="UP000184123">
    <property type="component" value="Unassembled WGS sequence"/>
</dbReference>
<evidence type="ECO:0000256" key="7">
    <source>
        <dbReference type="ARBA" id="ARBA00023136"/>
    </source>
</evidence>
<dbReference type="SUPFAM" id="SSF56935">
    <property type="entry name" value="Porins"/>
    <property type="match status" value="1"/>
</dbReference>
<dbReference type="PANTHER" id="PTHR30069">
    <property type="entry name" value="TONB-DEPENDENT OUTER MEMBRANE RECEPTOR"/>
    <property type="match status" value="1"/>
</dbReference>
<gene>
    <name evidence="14" type="ORF">SAMN05660971_02102</name>
</gene>
<evidence type="ECO:0000259" key="12">
    <source>
        <dbReference type="Pfam" id="PF00593"/>
    </source>
</evidence>
<dbReference type="PANTHER" id="PTHR30069:SF41">
    <property type="entry name" value="HEME_HEMOPEXIN UTILIZATION PROTEIN C"/>
    <property type="match status" value="1"/>
</dbReference>
<evidence type="ECO:0000313" key="15">
    <source>
        <dbReference type="Proteomes" id="UP000184123"/>
    </source>
</evidence>
<feature type="region of interest" description="Disordered" evidence="11">
    <location>
        <begin position="38"/>
        <end position="61"/>
    </location>
</feature>
<feature type="domain" description="TonB-dependent receptor-like beta-barrel" evidence="12">
    <location>
        <begin position="269"/>
        <end position="663"/>
    </location>
</feature>
<evidence type="ECO:0000313" key="14">
    <source>
        <dbReference type="EMBL" id="SHM08580.1"/>
    </source>
</evidence>
<evidence type="ECO:0000256" key="6">
    <source>
        <dbReference type="ARBA" id="ARBA00023077"/>
    </source>
</evidence>
<evidence type="ECO:0000256" key="2">
    <source>
        <dbReference type="ARBA" id="ARBA00009810"/>
    </source>
</evidence>
<dbReference type="Gene3D" id="2.40.170.20">
    <property type="entry name" value="TonB-dependent receptor, beta-barrel domain"/>
    <property type="match status" value="1"/>
</dbReference>
<dbReference type="InterPro" id="IPR039426">
    <property type="entry name" value="TonB-dep_rcpt-like"/>
</dbReference>
<feature type="domain" description="TonB-dependent receptor plug" evidence="13">
    <location>
        <begin position="75"/>
        <end position="178"/>
    </location>
</feature>
<dbReference type="InterPro" id="IPR036942">
    <property type="entry name" value="Beta-barrel_TonB_sf"/>
</dbReference>
<evidence type="ECO:0000256" key="11">
    <source>
        <dbReference type="SAM" id="MobiDB-lite"/>
    </source>
</evidence>
<dbReference type="InterPro" id="IPR012910">
    <property type="entry name" value="Plug_dom"/>
</dbReference>
<evidence type="ECO:0000256" key="10">
    <source>
        <dbReference type="RuleBase" id="RU003357"/>
    </source>
</evidence>
<keyword evidence="8 9" id="KW-0998">Cell outer membrane</keyword>
<dbReference type="InterPro" id="IPR000531">
    <property type="entry name" value="Beta-barrel_TonB"/>
</dbReference>
<dbReference type="AlphaFoldDB" id="A0A1M7FX97"/>
<keyword evidence="7 9" id="KW-0472">Membrane</keyword>
<reference evidence="14 15" key="1">
    <citation type="submission" date="2016-11" db="EMBL/GenBank/DDBJ databases">
        <authorList>
            <person name="Jaros S."/>
            <person name="Januszkiewicz K."/>
            <person name="Wedrychowicz H."/>
        </authorList>
    </citation>
    <scope>NUCLEOTIDE SEQUENCE [LARGE SCALE GENOMIC DNA]</scope>
    <source>
        <strain evidence="14 15">DSM 4740</strain>
    </source>
</reference>
<dbReference type="GO" id="GO:0009279">
    <property type="term" value="C:cell outer membrane"/>
    <property type="evidence" value="ECO:0007669"/>
    <property type="project" value="UniProtKB-SubCell"/>
</dbReference>
<keyword evidence="5 9" id="KW-0812">Transmembrane</keyword>
<evidence type="ECO:0000256" key="9">
    <source>
        <dbReference type="PROSITE-ProRule" id="PRU01360"/>
    </source>
</evidence>
<proteinExistence type="inferred from homology"/>
<accession>A0A1M7FX97</accession>
<dbReference type="NCBIfam" id="TIGR01785">
    <property type="entry name" value="TonB-hemin"/>
    <property type="match status" value="1"/>
</dbReference>
<organism evidence="14 15">
    <name type="scientific">Halomonas cupida</name>
    <dbReference type="NCBI Taxonomy" id="44933"/>
    <lineage>
        <taxon>Bacteria</taxon>
        <taxon>Pseudomonadati</taxon>
        <taxon>Pseudomonadota</taxon>
        <taxon>Gammaproteobacteria</taxon>
        <taxon>Oceanospirillales</taxon>
        <taxon>Halomonadaceae</taxon>
        <taxon>Halomonas</taxon>
    </lineage>
</organism>
<dbReference type="RefSeq" id="WP_234986902.1">
    <property type="nucleotide sequence ID" value="NZ_BJXU01000049.1"/>
</dbReference>
<name>A0A1M7FX97_9GAMM</name>